<reference evidence="1 2" key="1">
    <citation type="journal article" date="2019" name="Nat. Ecol. Evol.">
        <title>Megaphylogeny resolves global patterns of mushroom evolution.</title>
        <authorList>
            <person name="Varga T."/>
            <person name="Krizsan K."/>
            <person name="Foldi C."/>
            <person name="Dima B."/>
            <person name="Sanchez-Garcia M."/>
            <person name="Sanchez-Ramirez S."/>
            <person name="Szollosi G.J."/>
            <person name="Szarkandi J.G."/>
            <person name="Papp V."/>
            <person name="Albert L."/>
            <person name="Andreopoulos W."/>
            <person name="Angelini C."/>
            <person name="Antonin V."/>
            <person name="Barry K.W."/>
            <person name="Bougher N.L."/>
            <person name="Buchanan P."/>
            <person name="Buyck B."/>
            <person name="Bense V."/>
            <person name="Catcheside P."/>
            <person name="Chovatia M."/>
            <person name="Cooper J."/>
            <person name="Damon W."/>
            <person name="Desjardin D."/>
            <person name="Finy P."/>
            <person name="Geml J."/>
            <person name="Haridas S."/>
            <person name="Hughes K."/>
            <person name="Justo A."/>
            <person name="Karasinski D."/>
            <person name="Kautmanova I."/>
            <person name="Kiss B."/>
            <person name="Kocsube S."/>
            <person name="Kotiranta H."/>
            <person name="LaButti K.M."/>
            <person name="Lechner B.E."/>
            <person name="Liimatainen K."/>
            <person name="Lipzen A."/>
            <person name="Lukacs Z."/>
            <person name="Mihaltcheva S."/>
            <person name="Morgado L.N."/>
            <person name="Niskanen T."/>
            <person name="Noordeloos M.E."/>
            <person name="Ohm R.A."/>
            <person name="Ortiz-Santana B."/>
            <person name="Ovrebo C."/>
            <person name="Racz N."/>
            <person name="Riley R."/>
            <person name="Savchenko A."/>
            <person name="Shiryaev A."/>
            <person name="Soop K."/>
            <person name="Spirin V."/>
            <person name="Szebenyi C."/>
            <person name="Tomsovsky M."/>
            <person name="Tulloss R.E."/>
            <person name="Uehling J."/>
            <person name="Grigoriev I.V."/>
            <person name="Vagvolgyi C."/>
            <person name="Papp T."/>
            <person name="Martin F.M."/>
            <person name="Miettinen O."/>
            <person name="Hibbett D.S."/>
            <person name="Nagy L.G."/>
        </authorList>
    </citation>
    <scope>NUCLEOTIDE SEQUENCE [LARGE SCALE GENOMIC DNA]</scope>
    <source>
        <strain evidence="1 2">CBS 309.79</strain>
    </source>
</reference>
<organism evidence="1 2">
    <name type="scientific">Pterulicium gracile</name>
    <dbReference type="NCBI Taxonomy" id="1884261"/>
    <lineage>
        <taxon>Eukaryota</taxon>
        <taxon>Fungi</taxon>
        <taxon>Dikarya</taxon>
        <taxon>Basidiomycota</taxon>
        <taxon>Agaricomycotina</taxon>
        <taxon>Agaricomycetes</taxon>
        <taxon>Agaricomycetidae</taxon>
        <taxon>Agaricales</taxon>
        <taxon>Pleurotineae</taxon>
        <taxon>Pterulaceae</taxon>
        <taxon>Pterulicium</taxon>
    </lineage>
</organism>
<dbReference type="AlphaFoldDB" id="A0A5C3QCQ2"/>
<keyword evidence="2" id="KW-1185">Reference proteome</keyword>
<proteinExistence type="predicted"/>
<name>A0A5C3QCQ2_9AGAR</name>
<protein>
    <submittedName>
        <fullName evidence="1">Uncharacterized protein</fullName>
    </submittedName>
</protein>
<gene>
    <name evidence="1" type="ORF">BDV98DRAFT_125288</name>
</gene>
<dbReference type="EMBL" id="ML178831">
    <property type="protein sequence ID" value="TFK99854.1"/>
    <property type="molecule type" value="Genomic_DNA"/>
</dbReference>
<evidence type="ECO:0000313" key="2">
    <source>
        <dbReference type="Proteomes" id="UP000305067"/>
    </source>
</evidence>
<evidence type="ECO:0000313" key="1">
    <source>
        <dbReference type="EMBL" id="TFK99854.1"/>
    </source>
</evidence>
<accession>A0A5C3QCQ2</accession>
<dbReference type="Proteomes" id="UP000305067">
    <property type="component" value="Unassembled WGS sequence"/>
</dbReference>
<sequence>MKATPRSKIDCDKPAEFVTTELSSLSWLSSTFGPKKLALISPHRVSTSACLHCSVGLCGCPVLPDFGCCAGDGTDIIPSPSCHAGRRRTSVVGVYGMQNDDQLGTRGVYKRTHIKPGRSYKRTSIKALDQARPWARCLFPDGNVRVFLGFAPIKIGEESTAIA</sequence>